<gene>
    <name evidence="8" type="ORF">E6K73_13805</name>
</gene>
<dbReference type="Proteomes" id="UP000320184">
    <property type="component" value="Unassembled WGS sequence"/>
</dbReference>
<dbReference type="PANTHER" id="PTHR33876:SF4">
    <property type="entry name" value="CHLOROPLAST PROTEIN FOR GROWTH AND FERTILITY 2"/>
    <property type="match status" value="1"/>
</dbReference>
<keyword evidence="4 7" id="KW-0812">Transmembrane</keyword>
<evidence type="ECO:0000313" key="9">
    <source>
        <dbReference type="Proteomes" id="UP000320184"/>
    </source>
</evidence>
<evidence type="ECO:0000256" key="4">
    <source>
        <dbReference type="ARBA" id="ARBA00022692"/>
    </source>
</evidence>
<dbReference type="InterPro" id="IPR052776">
    <property type="entry name" value="Chloro_ReproSupport/MetalTrans"/>
</dbReference>
<dbReference type="GO" id="GO:0015099">
    <property type="term" value="F:nickel cation transmembrane transporter activity"/>
    <property type="evidence" value="ECO:0007669"/>
    <property type="project" value="UniProtKB-UniRule"/>
</dbReference>
<dbReference type="EMBL" id="VBOT01000189">
    <property type="protein sequence ID" value="TMQ47326.1"/>
    <property type="molecule type" value="Genomic_DNA"/>
</dbReference>
<comment type="similarity">
    <text evidence="7">Belongs to the NiCoT transporter (TC 2.A.52) family.</text>
</comment>
<dbReference type="PANTHER" id="PTHR33876">
    <property type="entry name" value="UNNAMED PRODUCT"/>
    <property type="match status" value="1"/>
</dbReference>
<proteinExistence type="inferred from homology"/>
<organism evidence="8 9">
    <name type="scientific">Eiseniibacteriota bacterium</name>
    <dbReference type="NCBI Taxonomy" id="2212470"/>
    <lineage>
        <taxon>Bacteria</taxon>
        <taxon>Candidatus Eiseniibacteriota</taxon>
    </lineage>
</organism>
<accession>A0A538S7M5</accession>
<protein>
    <recommendedName>
        <fullName evidence="7">Nickel/cobalt efflux system</fullName>
    </recommendedName>
</protein>
<feature type="transmembrane region" description="Helical" evidence="7">
    <location>
        <begin position="141"/>
        <end position="163"/>
    </location>
</feature>
<comment type="caution">
    <text evidence="8">The sequence shown here is derived from an EMBL/GenBank/DDBJ whole genome shotgun (WGS) entry which is preliminary data.</text>
</comment>
<reference evidence="8 9" key="1">
    <citation type="journal article" date="2019" name="Nat. Microbiol.">
        <title>Mediterranean grassland soil C-N compound turnover is dependent on rainfall and depth, and is mediated by genomically divergent microorganisms.</title>
        <authorList>
            <person name="Diamond S."/>
            <person name="Andeer P.F."/>
            <person name="Li Z."/>
            <person name="Crits-Christoph A."/>
            <person name="Burstein D."/>
            <person name="Anantharaman K."/>
            <person name="Lane K.R."/>
            <person name="Thomas B.C."/>
            <person name="Pan C."/>
            <person name="Northen T.R."/>
            <person name="Banfield J.F."/>
        </authorList>
    </citation>
    <scope>NUCLEOTIDE SEQUENCE [LARGE SCALE GENOMIC DNA]</scope>
    <source>
        <strain evidence="8">WS_3</strain>
    </source>
</reference>
<dbReference type="GO" id="GO:0005886">
    <property type="term" value="C:plasma membrane"/>
    <property type="evidence" value="ECO:0007669"/>
    <property type="project" value="UniProtKB-SubCell"/>
</dbReference>
<keyword evidence="5 7" id="KW-1133">Transmembrane helix</keyword>
<sequence length="232" mass="24219">MSPSLLALAGLGLLLGFRHAFEPDHLAAVSTLATRQGRLLDACRLGLAWALGHTASVGVVVAVIMLFGLHLPDRLWPAADFLVALLLIGLGGSVLLRYARGRWHLHVHTHSDGAPHLHLHSHAHGAAHVHQHPRGDARRSLGFGLLHGLAGSAAILVLLVAAAPTRAAQLAYFVAFTSGTMIGMLLVSFSLAGLVRLASGQGARWATLLHLGSAVTSVVVGVLLAGRVAARF</sequence>
<keyword evidence="3" id="KW-0533">Nickel</keyword>
<feature type="transmembrane region" description="Helical" evidence="7">
    <location>
        <begin position="207"/>
        <end position="230"/>
    </location>
</feature>
<comment type="subcellular location">
    <subcellularLocation>
        <location evidence="7">Cell membrane</location>
        <topology evidence="7">Multi-pass membrane protein</topology>
    </subcellularLocation>
    <subcellularLocation>
        <location evidence="1">Endomembrane system</location>
        <topology evidence="1">Multi-pass membrane protein</topology>
    </subcellularLocation>
</comment>
<feature type="transmembrane region" description="Helical" evidence="7">
    <location>
        <begin position="170"/>
        <end position="195"/>
    </location>
</feature>
<evidence type="ECO:0000256" key="2">
    <source>
        <dbReference type="ARBA" id="ARBA00022448"/>
    </source>
</evidence>
<dbReference type="AlphaFoldDB" id="A0A538S7M5"/>
<name>A0A538S7M5_UNCEI</name>
<dbReference type="Pfam" id="PF03824">
    <property type="entry name" value="NicO"/>
    <property type="match status" value="1"/>
</dbReference>
<dbReference type="InterPro" id="IPR011541">
    <property type="entry name" value="Ni/Co_transpt_high_affinity"/>
</dbReference>
<evidence type="ECO:0000256" key="3">
    <source>
        <dbReference type="ARBA" id="ARBA00022596"/>
    </source>
</evidence>
<evidence type="ECO:0000313" key="8">
    <source>
        <dbReference type="EMBL" id="TMQ47326.1"/>
    </source>
</evidence>
<evidence type="ECO:0000256" key="6">
    <source>
        <dbReference type="ARBA" id="ARBA00023136"/>
    </source>
</evidence>
<evidence type="ECO:0000256" key="7">
    <source>
        <dbReference type="RuleBase" id="RU362101"/>
    </source>
</evidence>
<evidence type="ECO:0000256" key="1">
    <source>
        <dbReference type="ARBA" id="ARBA00004127"/>
    </source>
</evidence>
<evidence type="ECO:0000256" key="5">
    <source>
        <dbReference type="ARBA" id="ARBA00022989"/>
    </source>
</evidence>
<keyword evidence="6 7" id="KW-0472">Membrane</keyword>
<feature type="transmembrane region" description="Helical" evidence="7">
    <location>
        <begin position="81"/>
        <end position="99"/>
    </location>
</feature>
<feature type="transmembrane region" description="Helical" evidence="7">
    <location>
        <begin position="44"/>
        <end position="69"/>
    </location>
</feature>
<keyword evidence="2 7" id="KW-0813">Transport</keyword>
<dbReference type="GO" id="GO:0012505">
    <property type="term" value="C:endomembrane system"/>
    <property type="evidence" value="ECO:0007669"/>
    <property type="project" value="UniProtKB-SubCell"/>
</dbReference>